<organism evidence="2 3">
    <name type="scientific">Favolaschia claudopus</name>
    <dbReference type="NCBI Taxonomy" id="2862362"/>
    <lineage>
        <taxon>Eukaryota</taxon>
        <taxon>Fungi</taxon>
        <taxon>Dikarya</taxon>
        <taxon>Basidiomycota</taxon>
        <taxon>Agaricomycotina</taxon>
        <taxon>Agaricomycetes</taxon>
        <taxon>Agaricomycetidae</taxon>
        <taxon>Agaricales</taxon>
        <taxon>Marasmiineae</taxon>
        <taxon>Mycenaceae</taxon>
        <taxon>Favolaschia</taxon>
    </lineage>
</organism>
<feature type="compositionally biased region" description="Pro residues" evidence="1">
    <location>
        <begin position="103"/>
        <end position="116"/>
    </location>
</feature>
<protein>
    <submittedName>
        <fullName evidence="2">Uncharacterized protein</fullName>
    </submittedName>
</protein>
<feature type="compositionally biased region" description="Basic and acidic residues" evidence="1">
    <location>
        <begin position="63"/>
        <end position="81"/>
    </location>
</feature>
<gene>
    <name evidence="2" type="ORF">R3P38DRAFT_3265685</name>
</gene>
<feature type="region of interest" description="Disordered" evidence="1">
    <location>
        <begin position="292"/>
        <end position="314"/>
    </location>
</feature>
<proteinExistence type="predicted"/>
<accession>A0AAW0BXS3</accession>
<feature type="compositionally biased region" description="Pro residues" evidence="1">
    <location>
        <begin position="265"/>
        <end position="278"/>
    </location>
</feature>
<comment type="caution">
    <text evidence="2">The sequence shown here is derived from an EMBL/GenBank/DDBJ whole genome shotgun (WGS) entry which is preliminary data.</text>
</comment>
<evidence type="ECO:0000313" key="2">
    <source>
        <dbReference type="EMBL" id="KAK7031659.1"/>
    </source>
</evidence>
<feature type="region of interest" description="Disordered" evidence="1">
    <location>
        <begin position="1"/>
        <end position="119"/>
    </location>
</feature>
<evidence type="ECO:0000313" key="3">
    <source>
        <dbReference type="Proteomes" id="UP001362999"/>
    </source>
</evidence>
<evidence type="ECO:0000256" key="1">
    <source>
        <dbReference type="SAM" id="MobiDB-lite"/>
    </source>
</evidence>
<reference evidence="2 3" key="1">
    <citation type="journal article" date="2024" name="J Genomics">
        <title>Draft genome sequencing and assembly of Favolaschia claudopus CIRM-BRFM 2984 isolated from oak limbs.</title>
        <authorList>
            <person name="Navarro D."/>
            <person name="Drula E."/>
            <person name="Chaduli D."/>
            <person name="Cazenave R."/>
            <person name="Ahrendt S."/>
            <person name="Wang J."/>
            <person name="Lipzen A."/>
            <person name="Daum C."/>
            <person name="Barry K."/>
            <person name="Grigoriev I.V."/>
            <person name="Favel A."/>
            <person name="Rosso M.N."/>
            <person name="Martin F."/>
        </authorList>
    </citation>
    <scope>NUCLEOTIDE SEQUENCE [LARGE SCALE GENOMIC DNA]</scope>
    <source>
        <strain evidence="2 3">CIRM-BRFM 2984</strain>
    </source>
</reference>
<dbReference type="EMBL" id="JAWWNJ010000024">
    <property type="protein sequence ID" value="KAK7031659.1"/>
    <property type="molecule type" value="Genomic_DNA"/>
</dbReference>
<name>A0AAW0BXS3_9AGAR</name>
<feature type="region of interest" description="Disordered" evidence="1">
    <location>
        <begin position="254"/>
        <end position="278"/>
    </location>
</feature>
<dbReference type="AlphaFoldDB" id="A0AAW0BXS3"/>
<keyword evidence="3" id="KW-1185">Reference proteome</keyword>
<sequence length="335" mass="36853">MPRRYLSSFLFPRPTRRSAETPPAPAADIHTAGADAYVTHKENDYKPISPPPRPLPTTTTRSRPPECRHLTDAFRRPDTLKRKSTALPSIPSGRALHHAPPARSSPPQPPTTPSPLPSSTVNTVYADIVAIPLCVPPNFRVATNSLTHRTFPQRVFVKLAASQVLKPTSARNIYFAPSSPSRESVALKHSTVRSYSSLSAHSQTTLSRLSLPATPSFSADVCPHERKEENRRKLTLGGMQVGEGKRCVSYSTYLRPPRPRVRSSPPAPLSPPIPPPPSRFRQRALIASLNRRAPPNTPIQHSHPPFSGDAPHPTYKFALNQRALKENSKLDVPCP</sequence>
<dbReference type="Proteomes" id="UP001362999">
    <property type="component" value="Unassembled WGS sequence"/>
</dbReference>